<reference evidence="1 3" key="1">
    <citation type="submission" date="2018-05" db="EMBL/GenBank/DDBJ databases">
        <title>Comparative genomics of bacterial root endophytes of switchgrass collected from native prairies over two seasons.</title>
        <authorList>
            <person name="Tang Y."/>
        </authorList>
    </citation>
    <scope>NUCLEOTIDE SEQUENCE [LARGE SCALE GENOMIC DNA]</scope>
    <source>
        <strain evidence="1 3">NFIX32</strain>
    </source>
</reference>
<organism evidence="1 3">
    <name type="scientific">Burkholderia pyrrocinia</name>
    <name type="common">Pseudomonas pyrrocinia</name>
    <dbReference type="NCBI Taxonomy" id="60550"/>
    <lineage>
        <taxon>Bacteria</taxon>
        <taxon>Pseudomonadati</taxon>
        <taxon>Pseudomonadota</taxon>
        <taxon>Betaproteobacteria</taxon>
        <taxon>Burkholderiales</taxon>
        <taxon>Burkholderiaceae</taxon>
        <taxon>Burkholderia</taxon>
        <taxon>Burkholderia cepacia complex</taxon>
    </lineage>
</organism>
<proteinExistence type="predicted"/>
<accession>A0A318I866</accession>
<evidence type="ECO:0000313" key="3">
    <source>
        <dbReference type="Proteomes" id="UP000247755"/>
    </source>
</evidence>
<comment type="caution">
    <text evidence="1">The sequence shown here is derived from an EMBL/GenBank/DDBJ whole genome shotgun (WGS) entry which is preliminary data.</text>
</comment>
<gene>
    <name evidence="2" type="ORF">NA66_10101</name>
    <name evidence="1" type="ORF">NA66_1022106</name>
</gene>
<feature type="non-terminal residue" evidence="1">
    <location>
        <position position="27"/>
    </location>
</feature>
<dbReference type="AlphaFoldDB" id="A0A318I866"/>
<evidence type="ECO:0000313" key="1">
    <source>
        <dbReference type="EMBL" id="PXX27010.1"/>
    </source>
</evidence>
<sequence length="27" mass="3146">MIIYRMIINLNESQIRALDQVRAVLDG</sequence>
<dbReference type="EMBL" id="QJJY01000010">
    <property type="protein sequence ID" value="PXX33478.1"/>
    <property type="molecule type" value="Genomic_DNA"/>
</dbReference>
<dbReference type="EMBL" id="QJJY01000022">
    <property type="protein sequence ID" value="PXX27010.1"/>
    <property type="molecule type" value="Genomic_DNA"/>
</dbReference>
<protein>
    <submittedName>
        <fullName evidence="1">Uncharacterized protein</fullName>
    </submittedName>
</protein>
<evidence type="ECO:0000313" key="2">
    <source>
        <dbReference type="EMBL" id="PXX33478.1"/>
    </source>
</evidence>
<name>A0A318I866_BURPY</name>
<dbReference type="Proteomes" id="UP000247755">
    <property type="component" value="Unassembled WGS sequence"/>
</dbReference>